<sequence>MKTKILATAAALVCLSAPAFAATQGTPGPTSTGTVTINASITPEVNITNLDDITFAATSLRTALNTGANANQSDDICIWSNNPDGSFFVTATGDGAANAFTITDGTRTTPYSIVIRDFAGTSQTLTAGTKSAQYRSNAVAPDCGGSTNTTLTVQITSTAIAAMEATTTYTGVLTLLVSPT</sequence>
<evidence type="ECO:0000256" key="1">
    <source>
        <dbReference type="SAM" id="SignalP"/>
    </source>
</evidence>
<evidence type="ECO:0000313" key="2">
    <source>
        <dbReference type="EMBL" id="OBV10583.1"/>
    </source>
</evidence>
<dbReference type="AlphaFoldDB" id="A0A1A7BDH7"/>
<name>A0A1A7BDH7_9SPHN</name>
<evidence type="ECO:0000313" key="3">
    <source>
        <dbReference type="Proteomes" id="UP000092484"/>
    </source>
</evidence>
<feature type="signal peptide" evidence="1">
    <location>
        <begin position="1"/>
        <end position="21"/>
    </location>
</feature>
<dbReference type="Proteomes" id="UP000092484">
    <property type="component" value="Unassembled WGS sequence"/>
</dbReference>
<dbReference type="RefSeq" id="WP_068864226.1">
    <property type="nucleotide sequence ID" value="NZ_LZYB01000004.1"/>
</dbReference>
<dbReference type="EMBL" id="LZYB01000004">
    <property type="protein sequence ID" value="OBV10583.1"/>
    <property type="molecule type" value="Genomic_DNA"/>
</dbReference>
<organism evidence="2 3">
    <name type="scientific">Erythrobacter dokdonensis DSW-74</name>
    <dbReference type="NCBI Taxonomy" id="1300349"/>
    <lineage>
        <taxon>Bacteria</taxon>
        <taxon>Pseudomonadati</taxon>
        <taxon>Pseudomonadota</taxon>
        <taxon>Alphaproteobacteria</taxon>
        <taxon>Sphingomonadales</taxon>
        <taxon>Erythrobacteraceae</taxon>
        <taxon>Erythrobacter/Porphyrobacter group</taxon>
        <taxon>Erythrobacter</taxon>
    </lineage>
</organism>
<gene>
    <name evidence="2" type="ORF">I603_1796</name>
</gene>
<reference evidence="2 3" key="1">
    <citation type="submission" date="2016-06" db="EMBL/GenBank/DDBJ databases">
        <title>Genome sequence of Porphyrobacter dokdonensis DSW-74.</title>
        <authorList>
            <person name="Kim J.F."/>
            <person name="Song J.Y."/>
        </authorList>
    </citation>
    <scope>NUCLEOTIDE SEQUENCE [LARGE SCALE GENOMIC DNA]</scope>
    <source>
        <strain evidence="2 3">DSW-74</strain>
    </source>
</reference>
<keyword evidence="3" id="KW-1185">Reference proteome</keyword>
<accession>A0A1A7BDH7</accession>
<comment type="caution">
    <text evidence="2">The sequence shown here is derived from an EMBL/GenBank/DDBJ whole genome shotgun (WGS) entry which is preliminary data.</text>
</comment>
<feature type="chain" id="PRO_5008354970" evidence="1">
    <location>
        <begin position="22"/>
        <end position="180"/>
    </location>
</feature>
<dbReference type="STRING" id="1300349.I603_1796"/>
<keyword evidence="1" id="KW-0732">Signal</keyword>
<proteinExistence type="predicted"/>
<protein>
    <submittedName>
        <fullName evidence="2">Uncharacterized protein</fullName>
    </submittedName>
</protein>